<gene>
    <name evidence="3" type="ORF">DMA12_35265</name>
</gene>
<evidence type="ECO:0000313" key="3">
    <source>
        <dbReference type="EMBL" id="RSM37864.1"/>
    </source>
</evidence>
<feature type="compositionally biased region" description="Basic and acidic residues" evidence="1">
    <location>
        <begin position="130"/>
        <end position="140"/>
    </location>
</feature>
<dbReference type="AlphaFoldDB" id="A0A428W4G1"/>
<evidence type="ECO:0000256" key="2">
    <source>
        <dbReference type="SAM" id="Phobius"/>
    </source>
</evidence>
<organism evidence="3 4">
    <name type="scientific">Amycolatopsis balhimycina DSM 5908</name>
    <dbReference type="NCBI Taxonomy" id="1081091"/>
    <lineage>
        <taxon>Bacteria</taxon>
        <taxon>Bacillati</taxon>
        <taxon>Actinomycetota</taxon>
        <taxon>Actinomycetes</taxon>
        <taxon>Pseudonocardiales</taxon>
        <taxon>Pseudonocardiaceae</taxon>
        <taxon>Amycolatopsis</taxon>
    </lineage>
</organism>
<keyword evidence="2" id="KW-0812">Transmembrane</keyword>
<evidence type="ECO:0000313" key="4">
    <source>
        <dbReference type="Proteomes" id="UP000286716"/>
    </source>
</evidence>
<keyword evidence="4" id="KW-1185">Reference proteome</keyword>
<sequence length="146" mass="16405">MPYWWQIATSSAAGALITLIGVFVGAALTGRTQRRLWNRTKQIDSCATILAEATRISHALAAKWRRGTPIEWVTWNQALAAVWLIGEPEVVEKALSIDKTFWIQNDRVNRGEITDDATMVSTGRTVLSETRSRHEPRETAENEQTL</sequence>
<reference evidence="3 4" key="1">
    <citation type="submission" date="2018-05" db="EMBL/GenBank/DDBJ databases">
        <title>Evolution of GPA BGCs.</title>
        <authorList>
            <person name="Waglechner N."/>
            <person name="Wright G.D."/>
        </authorList>
    </citation>
    <scope>NUCLEOTIDE SEQUENCE [LARGE SCALE GENOMIC DNA]</scope>
    <source>
        <strain evidence="3 4">DSM 5908</strain>
    </source>
</reference>
<dbReference type="Proteomes" id="UP000286716">
    <property type="component" value="Unassembled WGS sequence"/>
</dbReference>
<feature type="region of interest" description="Disordered" evidence="1">
    <location>
        <begin position="126"/>
        <end position="146"/>
    </location>
</feature>
<dbReference type="RefSeq" id="WP_020638793.1">
    <property type="nucleotide sequence ID" value="NZ_QHHU01000064.1"/>
</dbReference>
<dbReference type="EMBL" id="QHHU01000064">
    <property type="protein sequence ID" value="RSM37864.1"/>
    <property type="molecule type" value="Genomic_DNA"/>
</dbReference>
<comment type="caution">
    <text evidence="3">The sequence shown here is derived from an EMBL/GenBank/DDBJ whole genome shotgun (WGS) entry which is preliminary data.</text>
</comment>
<accession>A0A428W4G1</accession>
<protein>
    <submittedName>
        <fullName evidence="3">Uncharacterized protein</fullName>
    </submittedName>
</protein>
<evidence type="ECO:0000256" key="1">
    <source>
        <dbReference type="SAM" id="MobiDB-lite"/>
    </source>
</evidence>
<name>A0A428W4G1_AMYBA</name>
<proteinExistence type="predicted"/>
<keyword evidence="2" id="KW-0472">Membrane</keyword>
<feature type="transmembrane region" description="Helical" evidence="2">
    <location>
        <begin position="12"/>
        <end position="30"/>
    </location>
</feature>
<dbReference type="OrthoDB" id="3638084at2"/>
<keyword evidence="2" id="KW-1133">Transmembrane helix</keyword>